<keyword evidence="1 3" id="KW-0238">DNA-binding</keyword>
<organism evidence="7 8">
    <name type="scientific">Rhodococcus artemisiae</name>
    <dbReference type="NCBI Taxonomy" id="714159"/>
    <lineage>
        <taxon>Bacteria</taxon>
        <taxon>Bacillati</taxon>
        <taxon>Actinomycetota</taxon>
        <taxon>Actinomycetes</taxon>
        <taxon>Mycobacteriales</taxon>
        <taxon>Nocardiaceae</taxon>
        <taxon>Rhodococcus</taxon>
    </lineage>
</organism>
<dbReference type="InterPro" id="IPR013762">
    <property type="entry name" value="Integrase-like_cat_sf"/>
</dbReference>
<evidence type="ECO:0000256" key="1">
    <source>
        <dbReference type="ARBA" id="ARBA00023125"/>
    </source>
</evidence>
<keyword evidence="2" id="KW-0233">DNA recombination</keyword>
<dbReference type="PROSITE" id="PS51900">
    <property type="entry name" value="CB"/>
    <property type="match status" value="1"/>
</dbReference>
<gene>
    <name evidence="7" type="ORF">Q7514_00440</name>
</gene>
<feature type="region of interest" description="Disordered" evidence="4">
    <location>
        <begin position="1"/>
        <end position="24"/>
    </location>
</feature>
<dbReference type="InterPro" id="IPR002104">
    <property type="entry name" value="Integrase_catalytic"/>
</dbReference>
<dbReference type="InterPro" id="IPR010998">
    <property type="entry name" value="Integrase_recombinase_N"/>
</dbReference>
<dbReference type="InterPro" id="IPR011010">
    <property type="entry name" value="DNA_brk_join_enz"/>
</dbReference>
<accession>A0ABU7L364</accession>
<dbReference type="Gene3D" id="1.10.443.10">
    <property type="entry name" value="Intergrase catalytic core"/>
    <property type="match status" value="1"/>
</dbReference>
<dbReference type="EMBL" id="JAUTXY010000001">
    <property type="protein sequence ID" value="MEE2055995.1"/>
    <property type="molecule type" value="Genomic_DNA"/>
</dbReference>
<dbReference type="Gene3D" id="1.10.150.130">
    <property type="match status" value="1"/>
</dbReference>
<reference evidence="7 8" key="1">
    <citation type="submission" date="2023-07" db="EMBL/GenBank/DDBJ databases">
        <authorList>
            <person name="Girao M."/>
            <person name="Carvalho M.F."/>
        </authorList>
    </citation>
    <scope>NUCLEOTIDE SEQUENCE [LARGE SCALE GENOMIC DNA]</scope>
    <source>
        <strain evidence="7 8">YIM65754</strain>
    </source>
</reference>
<dbReference type="PANTHER" id="PTHR34605:SF3">
    <property type="entry name" value="P CELL-TYPE AGGLUTINATION PROTEIN MAP4-LIKE-RELATED"/>
    <property type="match status" value="1"/>
</dbReference>
<comment type="caution">
    <text evidence="7">The sequence shown here is derived from an EMBL/GenBank/DDBJ whole genome shotgun (WGS) entry which is preliminary data.</text>
</comment>
<dbReference type="Proteomes" id="UP001336020">
    <property type="component" value="Unassembled WGS sequence"/>
</dbReference>
<name>A0ABU7L364_9NOCA</name>
<keyword evidence="8" id="KW-1185">Reference proteome</keyword>
<dbReference type="SUPFAM" id="SSF56349">
    <property type="entry name" value="DNA breaking-rejoining enzymes"/>
    <property type="match status" value="1"/>
</dbReference>
<dbReference type="PANTHER" id="PTHR34605">
    <property type="entry name" value="PHAGE_INTEGRASE DOMAIN-CONTAINING PROTEIN"/>
    <property type="match status" value="1"/>
</dbReference>
<evidence type="ECO:0000256" key="3">
    <source>
        <dbReference type="PROSITE-ProRule" id="PRU01248"/>
    </source>
</evidence>
<sequence>MSTEHGPDVVTPADLAQHTPQPPDTITDAMRRLRDKAASDNTRAAQLNDWDTYTRWCHSTGHSPLPATPDQISWFVTEKSVEVRADGRYAYAPSTLSRWISTINKMHSLAGYPKPGQHESVRELLRGIRRDRATPPARRTPLLTDDIRTILTHMRTDAATAGWAERAAERRDAALLLMGLAGALRRSELTSLTVADVVPHRADGLYVTVRQSKTDRTARGRTVTLPHGHDPHTCPVCAYRRWREVLDTWDDGGRPAVAALLEHGDEGPMQHCCRGLAAGTTSTGTKPTGNRALFRPVHRTGSLGAGALSGQSVHSMIQRRARRAGFSDELVATLGGHSLRAGFVTQAVRGGATTQTIMTQTGHADERMVALYSRQHAGLVANAVTRLGL</sequence>
<dbReference type="SUPFAM" id="SSF47823">
    <property type="entry name" value="lambda integrase-like, N-terminal domain"/>
    <property type="match status" value="1"/>
</dbReference>
<feature type="domain" description="Tyr recombinase" evidence="5">
    <location>
        <begin position="137"/>
        <end position="385"/>
    </location>
</feature>
<evidence type="ECO:0000256" key="2">
    <source>
        <dbReference type="ARBA" id="ARBA00023172"/>
    </source>
</evidence>
<evidence type="ECO:0000259" key="6">
    <source>
        <dbReference type="PROSITE" id="PS51900"/>
    </source>
</evidence>
<dbReference type="InterPro" id="IPR044068">
    <property type="entry name" value="CB"/>
</dbReference>
<evidence type="ECO:0000259" key="5">
    <source>
        <dbReference type="PROSITE" id="PS51898"/>
    </source>
</evidence>
<dbReference type="RefSeq" id="WP_330131314.1">
    <property type="nucleotide sequence ID" value="NZ_JAUTXY010000001.1"/>
</dbReference>
<proteinExistence type="predicted"/>
<evidence type="ECO:0000313" key="8">
    <source>
        <dbReference type="Proteomes" id="UP001336020"/>
    </source>
</evidence>
<evidence type="ECO:0000313" key="7">
    <source>
        <dbReference type="EMBL" id="MEE2055995.1"/>
    </source>
</evidence>
<dbReference type="PROSITE" id="PS51898">
    <property type="entry name" value="TYR_RECOMBINASE"/>
    <property type="match status" value="1"/>
</dbReference>
<evidence type="ECO:0000256" key="4">
    <source>
        <dbReference type="SAM" id="MobiDB-lite"/>
    </source>
</evidence>
<protein>
    <submittedName>
        <fullName evidence="7">Tyrosine-type recombinase/integrase</fullName>
    </submittedName>
</protein>
<dbReference type="InterPro" id="IPR052925">
    <property type="entry name" value="Phage_Integrase-like_Recomb"/>
</dbReference>
<feature type="domain" description="Core-binding (CB)" evidence="6">
    <location>
        <begin position="24"/>
        <end position="111"/>
    </location>
</feature>